<evidence type="ECO:0000259" key="2">
    <source>
        <dbReference type="Pfam" id="PF13609"/>
    </source>
</evidence>
<proteinExistence type="predicted"/>
<comment type="caution">
    <text evidence="3">The sequence shown here is derived from an EMBL/GenBank/DDBJ whole genome shotgun (WGS) entry which is preliminary data.</text>
</comment>
<feature type="signal peptide" evidence="1">
    <location>
        <begin position="1"/>
        <end position="21"/>
    </location>
</feature>
<dbReference type="InterPro" id="IPR023614">
    <property type="entry name" value="Porin_dom_sf"/>
</dbReference>
<keyword evidence="4" id="KW-1185">Reference proteome</keyword>
<reference evidence="3 4" key="1">
    <citation type="submission" date="2014-08" db="EMBL/GenBank/DDBJ databases">
        <title>Porphyromonas cangingivalis strain:COT-109_OH1386 Genome sequencing.</title>
        <authorList>
            <person name="Wallis C."/>
            <person name="Deusch O."/>
            <person name="O'Flynn C."/>
            <person name="Davis I."/>
            <person name="Jospin G."/>
            <person name="Darling A.E."/>
            <person name="Coil D.A."/>
            <person name="Alexiev A."/>
            <person name="Horsfall A."/>
            <person name="Kirkwood N."/>
            <person name="Harris S."/>
            <person name="Eisen J.A."/>
        </authorList>
    </citation>
    <scope>NUCLEOTIDE SEQUENCE [LARGE SCALE GENOMIC DNA]</scope>
    <source>
        <strain evidence="4">COT-109 OH1386</strain>
    </source>
</reference>
<dbReference type="OrthoDB" id="9807854at2"/>
<evidence type="ECO:0000313" key="3">
    <source>
        <dbReference type="EMBL" id="KGN78474.1"/>
    </source>
</evidence>
<evidence type="ECO:0000256" key="1">
    <source>
        <dbReference type="SAM" id="SignalP"/>
    </source>
</evidence>
<dbReference type="InterPro" id="IPR033900">
    <property type="entry name" value="Gram_neg_porin_domain"/>
</dbReference>
<name>A0A0A2EQ41_PORCN</name>
<dbReference type="AlphaFoldDB" id="A0A0A2EQ41"/>
<evidence type="ECO:0000313" key="4">
    <source>
        <dbReference type="Proteomes" id="UP000030125"/>
    </source>
</evidence>
<gene>
    <name evidence="3" type="ORF">HQ35_09595</name>
</gene>
<dbReference type="RefSeq" id="WP_036852756.1">
    <property type="nucleotide sequence ID" value="NZ_JQJD01000060.1"/>
</dbReference>
<accession>A0A0A2EQ41</accession>
<organism evidence="3 4">
    <name type="scientific">Porphyromonas cangingivalis</name>
    <dbReference type="NCBI Taxonomy" id="36874"/>
    <lineage>
        <taxon>Bacteria</taxon>
        <taxon>Pseudomonadati</taxon>
        <taxon>Bacteroidota</taxon>
        <taxon>Bacteroidia</taxon>
        <taxon>Bacteroidales</taxon>
        <taxon>Porphyromonadaceae</taxon>
        <taxon>Porphyromonas</taxon>
    </lineage>
</organism>
<dbReference type="EMBL" id="JQJD01000060">
    <property type="protein sequence ID" value="KGN78474.1"/>
    <property type="molecule type" value="Genomic_DNA"/>
</dbReference>
<sequence>MKTRQFILMALISFICIGAAAQQRETSKSILDRITVKGFGMLGYDHVISKHHDMGTFHVRLAEVMINGKITDKWSFGITSQINTPMQLKDLYMSYSASEYFNFRVGQFKTPFTLENQVAPFLSNLVQGASYSAIYFNGINIDPLFFGCAGRDIGIEMNGKFFVDNLTYRLMLMNGQGINNRITTHPRTVAASLNYRLNDKLDIYGSVMQGRRTSQGEAFGIKAGEEYDRSRASIAVRGEYHPVRFMGEWIVGKDHKTTGLGYYLTTAVTVAPKVEVIGALDGYTRDTEAKDLRGSFYLGVQYWFYGKCRLQMQYRLTSAFTGYTSHVTDSNEHGLLAQAQFVF</sequence>
<dbReference type="STRING" id="36874.HQ34_06750"/>
<protein>
    <recommendedName>
        <fullName evidence="2">Porin domain-containing protein</fullName>
    </recommendedName>
</protein>
<keyword evidence="1" id="KW-0732">Signal</keyword>
<feature type="domain" description="Porin" evidence="2">
    <location>
        <begin position="12"/>
        <end position="315"/>
    </location>
</feature>
<dbReference type="Gene3D" id="2.40.160.10">
    <property type="entry name" value="Porin"/>
    <property type="match status" value="1"/>
</dbReference>
<dbReference type="GO" id="GO:0016020">
    <property type="term" value="C:membrane"/>
    <property type="evidence" value="ECO:0007669"/>
    <property type="project" value="InterPro"/>
</dbReference>
<feature type="chain" id="PRO_5001998531" description="Porin domain-containing protein" evidence="1">
    <location>
        <begin position="22"/>
        <end position="343"/>
    </location>
</feature>
<dbReference type="SUPFAM" id="SSF56935">
    <property type="entry name" value="Porins"/>
    <property type="match status" value="1"/>
</dbReference>
<dbReference type="Proteomes" id="UP000030125">
    <property type="component" value="Unassembled WGS sequence"/>
</dbReference>
<dbReference type="GO" id="GO:0015288">
    <property type="term" value="F:porin activity"/>
    <property type="evidence" value="ECO:0007669"/>
    <property type="project" value="InterPro"/>
</dbReference>
<dbReference type="eggNOG" id="COG3746">
    <property type="taxonomic scope" value="Bacteria"/>
</dbReference>
<dbReference type="Pfam" id="PF13609">
    <property type="entry name" value="Porin_4"/>
    <property type="match status" value="1"/>
</dbReference>